<reference evidence="4" key="1">
    <citation type="submission" date="2010-08" db="EMBL/GenBank/DDBJ databases">
        <authorList>
            <consortium name="Caenorhabditis japonica Sequencing Consortium"/>
            <person name="Wilson R.K."/>
        </authorList>
    </citation>
    <scope>NUCLEOTIDE SEQUENCE [LARGE SCALE GENOMIC DNA]</scope>
    <source>
        <strain evidence="4">DF5081</strain>
    </source>
</reference>
<accession>A0A8R1EC23</accession>
<feature type="domain" description="NTF2-like" evidence="2">
    <location>
        <begin position="26"/>
        <end position="131"/>
    </location>
</feature>
<proteinExistence type="predicted"/>
<feature type="chain" id="PRO_5035821955" description="NTF2-like domain-containing protein" evidence="1">
    <location>
        <begin position="24"/>
        <end position="144"/>
    </location>
</feature>
<dbReference type="EnsemblMetazoa" id="CJA33078.1">
    <property type="protein sequence ID" value="CJA33078.1"/>
    <property type="gene ID" value="WBGene00208925"/>
</dbReference>
<organism evidence="3 4">
    <name type="scientific">Caenorhabditis japonica</name>
    <dbReference type="NCBI Taxonomy" id="281687"/>
    <lineage>
        <taxon>Eukaryota</taxon>
        <taxon>Metazoa</taxon>
        <taxon>Ecdysozoa</taxon>
        <taxon>Nematoda</taxon>
        <taxon>Chromadorea</taxon>
        <taxon>Rhabditida</taxon>
        <taxon>Rhabditina</taxon>
        <taxon>Rhabditomorpha</taxon>
        <taxon>Rhabditoidea</taxon>
        <taxon>Rhabditidae</taxon>
        <taxon>Peloderinae</taxon>
        <taxon>Caenorhabditis</taxon>
    </lineage>
</organism>
<dbReference type="PANTHER" id="PTHR33940">
    <property type="entry name" value="PROTEIN CBG13625"/>
    <property type="match status" value="1"/>
</dbReference>
<keyword evidence="1" id="KW-0732">Signal</keyword>
<dbReference type="AlphaFoldDB" id="A0A8R1EC23"/>
<dbReference type="Proteomes" id="UP000005237">
    <property type="component" value="Unassembled WGS sequence"/>
</dbReference>
<sequence length="144" mass="16454">MRYLRILPFSILLFGTLNSLYHADSNEVVTQFMNKMVKAVQSSDRNSIAALFRDDFYFEDCNRNWGKSPAVRYLSGARLDFELHSSKYISTNVIEYSAAITVAGNKFEAVFLLDAKNGILRVFYGKIPHCARNLAVRVNLELME</sequence>
<dbReference type="PANTHER" id="PTHR33940:SF1">
    <property type="entry name" value="APOLIPOPHORIN-RELATED"/>
    <property type="match status" value="1"/>
</dbReference>
<evidence type="ECO:0000313" key="3">
    <source>
        <dbReference type="EnsemblMetazoa" id="CJA33078.1"/>
    </source>
</evidence>
<evidence type="ECO:0000259" key="2">
    <source>
        <dbReference type="Pfam" id="PF26530"/>
    </source>
</evidence>
<reference evidence="3" key="2">
    <citation type="submission" date="2022-06" db="UniProtKB">
        <authorList>
            <consortium name="EnsemblMetazoa"/>
        </authorList>
    </citation>
    <scope>IDENTIFICATION</scope>
    <source>
        <strain evidence="3">DF5081</strain>
    </source>
</reference>
<evidence type="ECO:0000256" key="1">
    <source>
        <dbReference type="SAM" id="SignalP"/>
    </source>
</evidence>
<protein>
    <recommendedName>
        <fullName evidence="2">NTF2-like domain-containing protein</fullName>
    </recommendedName>
</protein>
<evidence type="ECO:0000313" key="4">
    <source>
        <dbReference type="Proteomes" id="UP000005237"/>
    </source>
</evidence>
<name>A0A8R1EC23_CAEJA</name>
<dbReference type="InterPro" id="IPR058721">
    <property type="entry name" value="NTF2_3"/>
</dbReference>
<feature type="signal peptide" evidence="1">
    <location>
        <begin position="1"/>
        <end position="23"/>
    </location>
</feature>
<dbReference type="Pfam" id="PF26530">
    <property type="entry name" value="NTF2_3"/>
    <property type="match status" value="1"/>
</dbReference>
<keyword evidence="4" id="KW-1185">Reference proteome</keyword>